<evidence type="ECO:0000256" key="5">
    <source>
        <dbReference type="ARBA" id="ARBA00035020"/>
    </source>
</evidence>
<feature type="binding site" evidence="7">
    <location>
        <position position="32"/>
    </location>
    <ligand>
        <name>S-adenosyl-L-methionine</name>
        <dbReference type="ChEBI" id="CHEBI:59789"/>
    </ligand>
</feature>
<dbReference type="SUPFAM" id="SSF53335">
    <property type="entry name" value="S-adenosyl-L-methionine-dependent methyltransferases"/>
    <property type="match status" value="1"/>
</dbReference>
<keyword evidence="1 7" id="KW-0489">Methyltransferase</keyword>
<dbReference type="InterPro" id="IPR029063">
    <property type="entry name" value="SAM-dependent_MTases_sf"/>
</dbReference>
<reference evidence="9 10" key="1">
    <citation type="submission" date="2023-09" db="EMBL/GenBank/DDBJ databases">
        <title>Genomes of two closely related lineages of the louse Polyplax serrata with different host specificities.</title>
        <authorList>
            <person name="Martinu J."/>
            <person name="Tarabai H."/>
            <person name="Stefka J."/>
            <person name="Hypsa V."/>
        </authorList>
    </citation>
    <scope>NUCLEOTIDE SEQUENCE [LARGE SCALE GENOMIC DNA]</scope>
    <source>
        <strain evidence="9">98ZLc_SE</strain>
    </source>
</reference>
<dbReference type="PANTHER" id="PTHR11727:SF7">
    <property type="entry name" value="DIMETHYLADENOSINE TRANSFERASE-RELATED"/>
    <property type="match status" value="1"/>
</dbReference>
<dbReference type="EC" id="2.1.1.-" evidence="8"/>
<dbReference type="PROSITE" id="PS01131">
    <property type="entry name" value="RRNA_A_DIMETH"/>
    <property type="match status" value="1"/>
</dbReference>
<feature type="binding site" evidence="7">
    <location>
        <position position="57"/>
    </location>
    <ligand>
        <name>S-adenosyl-L-methionine</name>
        <dbReference type="ChEBI" id="CHEBI:59789"/>
    </ligand>
</feature>
<comment type="function">
    <text evidence="6">Specifically dimethylates two adjacent adenosines in the loop of a conserved hairpin near the 3'-end of 18S rRNA in the 40S particle. Involved in the pre-rRNA processing steps leading to small-subunit rRNA production independently of its RNA-modifying catalytic activity. Part of the small subunit (SSU) processome, first precursor of the small eukaryotic ribosomal subunit. During the assembly of the SSU processome in the nucleolus, many ribosome biogenesis factors, an RNA chaperone and ribosomal proteins associate with the nascent pre-rRNA and work in concert to generate RNA folding, modifications, rearrangements and cleavage as well as targeted degradation of pre-ribosomal RNA by the RNA exosome.</text>
</comment>
<feature type="binding site" evidence="7">
    <location>
        <position position="78"/>
    </location>
    <ligand>
        <name>S-adenosyl-L-methionine</name>
        <dbReference type="ChEBI" id="CHEBI:59789"/>
    </ligand>
</feature>
<keyword evidence="10" id="KW-1185">Reference proteome</keyword>
<feature type="binding site" evidence="7">
    <location>
        <position position="30"/>
    </location>
    <ligand>
        <name>S-adenosyl-L-methionine</name>
        <dbReference type="ChEBI" id="CHEBI:59789"/>
    </ligand>
</feature>
<dbReference type="InterPro" id="IPR001737">
    <property type="entry name" value="KsgA/Erm"/>
</dbReference>
<accession>A0ABR1ADX1</accession>
<evidence type="ECO:0000256" key="3">
    <source>
        <dbReference type="ARBA" id="ARBA00022691"/>
    </source>
</evidence>
<comment type="caution">
    <text evidence="9">The sequence shown here is derived from an EMBL/GenBank/DDBJ whole genome shotgun (WGS) entry which is preliminary data.</text>
</comment>
<protein>
    <recommendedName>
        <fullName evidence="8">rRNA adenine N(6)-methyltransferase</fullName>
        <ecNumber evidence="8">2.1.1.-</ecNumber>
    </recommendedName>
</protein>
<sequence>MGKIKKPKPIKEAKGVTKQGLLFKKSAGQHILKNPLIIQSMVDKAALRATDVVLEIGSGTGNMTVKLLDKAKKVIACEVDVRYNAKCDSNCD</sequence>
<dbReference type="InterPro" id="IPR020596">
    <property type="entry name" value="rRNA_Ade_Mease_Trfase_CS"/>
</dbReference>
<dbReference type="PROSITE" id="PS51689">
    <property type="entry name" value="SAM_RNA_A_N6_MT"/>
    <property type="match status" value="1"/>
</dbReference>
<comment type="subunit">
    <text evidence="5">Part of the small subunit (SSU) processome, composed of more than 70 proteins and the RNA chaperone small nucleolar RNA (snoRNA) U3.</text>
</comment>
<dbReference type="Proteomes" id="UP001359485">
    <property type="component" value="Unassembled WGS sequence"/>
</dbReference>
<evidence type="ECO:0000256" key="2">
    <source>
        <dbReference type="ARBA" id="ARBA00022679"/>
    </source>
</evidence>
<evidence type="ECO:0000313" key="9">
    <source>
        <dbReference type="EMBL" id="KAK6617297.1"/>
    </source>
</evidence>
<dbReference type="EMBL" id="JAWJWF010000052">
    <property type="protein sequence ID" value="KAK6617297.1"/>
    <property type="molecule type" value="Genomic_DNA"/>
</dbReference>
<name>A0ABR1ADX1_POLSC</name>
<dbReference type="PANTHER" id="PTHR11727">
    <property type="entry name" value="DIMETHYLADENOSINE TRANSFERASE"/>
    <property type="match status" value="1"/>
</dbReference>
<evidence type="ECO:0000256" key="4">
    <source>
        <dbReference type="ARBA" id="ARBA00022884"/>
    </source>
</evidence>
<dbReference type="Pfam" id="PF00398">
    <property type="entry name" value="RrnaAD"/>
    <property type="match status" value="1"/>
</dbReference>
<organism evidence="9 10">
    <name type="scientific">Polyplax serrata</name>
    <name type="common">Common mouse louse</name>
    <dbReference type="NCBI Taxonomy" id="468196"/>
    <lineage>
        <taxon>Eukaryota</taxon>
        <taxon>Metazoa</taxon>
        <taxon>Ecdysozoa</taxon>
        <taxon>Arthropoda</taxon>
        <taxon>Hexapoda</taxon>
        <taxon>Insecta</taxon>
        <taxon>Pterygota</taxon>
        <taxon>Neoptera</taxon>
        <taxon>Paraneoptera</taxon>
        <taxon>Psocodea</taxon>
        <taxon>Troctomorpha</taxon>
        <taxon>Phthiraptera</taxon>
        <taxon>Anoplura</taxon>
        <taxon>Polyplacidae</taxon>
        <taxon>Polyplax</taxon>
    </lineage>
</organism>
<comment type="caution">
    <text evidence="7">Lacks conserved residue(s) required for the propagation of feature annotation.</text>
</comment>
<keyword evidence="2 7" id="KW-0808">Transferase</keyword>
<keyword evidence="8" id="KW-0698">rRNA processing</keyword>
<evidence type="ECO:0000256" key="6">
    <source>
        <dbReference type="ARBA" id="ARBA00046134"/>
    </source>
</evidence>
<keyword evidence="3 7" id="KW-0949">S-adenosyl-L-methionine</keyword>
<comment type="similarity">
    <text evidence="7 8">Belongs to the class I-like SAM-binding methyltransferase superfamily. rRNA adenine N(6)-methyltransferase family.</text>
</comment>
<evidence type="ECO:0000256" key="8">
    <source>
        <dbReference type="RuleBase" id="RU362106"/>
    </source>
</evidence>
<gene>
    <name evidence="9" type="ORF">RUM44_005628</name>
</gene>
<keyword evidence="4 7" id="KW-0694">RNA-binding</keyword>
<dbReference type="Gene3D" id="3.40.50.150">
    <property type="entry name" value="Vaccinia Virus protein VP39"/>
    <property type="match status" value="1"/>
</dbReference>
<evidence type="ECO:0000313" key="10">
    <source>
        <dbReference type="Proteomes" id="UP001359485"/>
    </source>
</evidence>
<evidence type="ECO:0000256" key="7">
    <source>
        <dbReference type="PROSITE-ProRule" id="PRU01026"/>
    </source>
</evidence>
<proteinExistence type="inferred from homology"/>
<evidence type="ECO:0000256" key="1">
    <source>
        <dbReference type="ARBA" id="ARBA00022603"/>
    </source>
</evidence>